<dbReference type="AlphaFoldDB" id="A0AB36BFV1"/>
<gene>
    <name evidence="1" type="ORF">GT664_21555</name>
</gene>
<name>A0AB36BFV1_CLOIN</name>
<sequence>MTRSFSNITEFDKKVLEYNKYSDIELLGMGFTEEQIHGIKNYDYTNATRALVSSTLTVKVMTSGHTYVPKENKTYMGLHATFTWSSPVIAESKHTMINGVTGLSHRYTRTDHSQSAMITYRQPNGSERMQHYTELSSIGYNGLGSNYFTFPVQNFLYFDDVNNKSYFENVSVARLNSYFVTSGKEEMSEVLAGYTNSVLGITPSFSLSGSKINISFSPSQQAKILFQKHYAVDLSKDYGSVLKPID</sequence>
<comment type="caution">
    <text evidence="1">The sequence shown here is derived from an EMBL/GenBank/DDBJ whole genome shotgun (WGS) entry which is preliminary data.</text>
</comment>
<reference evidence="1" key="1">
    <citation type="journal article" date="2019" name="Nat. Med.">
        <title>A library of human gut bacterial isolates paired with longitudinal multiomics data enables mechanistic microbiome research.</title>
        <authorList>
            <person name="Poyet M."/>
            <person name="Groussin M."/>
            <person name="Gibbons S.M."/>
            <person name="Avila-Pacheco J."/>
            <person name="Jiang X."/>
            <person name="Kearney S.M."/>
            <person name="Perrotta A.R."/>
            <person name="Berdy B."/>
            <person name="Zhao S."/>
            <person name="Lieberman T.D."/>
            <person name="Swanson P.K."/>
            <person name="Smith M."/>
            <person name="Roesemann S."/>
            <person name="Alexander J.E."/>
            <person name="Rich S.A."/>
            <person name="Livny J."/>
            <person name="Vlamakis H."/>
            <person name="Clish C."/>
            <person name="Bullock K."/>
            <person name="Deik A."/>
            <person name="Scott J."/>
            <person name="Pierce K.A."/>
            <person name="Xavier R.J."/>
            <person name="Alm E.J."/>
        </authorList>
    </citation>
    <scope>NUCLEOTIDE SEQUENCE</scope>
    <source>
        <strain evidence="1">BIOML-A12</strain>
    </source>
</reference>
<evidence type="ECO:0000313" key="2">
    <source>
        <dbReference type="Proteomes" id="UP000604383"/>
    </source>
</evidence>
<proteinExistence type="predicted"/>
<protein>
    <submittedName>
        <fullName evidence="1">Uncharacterized protein</fullName>
    </submittedName>
</protein>
<evidence type="ECO:0000313" key="1">
    <source>
        <dbReference type="EMBL" id="MZH58272.1"/>
    </source>
</evidence>
<accession>A0AB36BFV1</accession>
<organism evidence="1 2">
    <name type="scientific">Clostridium innocuum</name>
    <dbReference type="NCBI Taxonomy" id="1522"/>
    <lineage>
        <taxon>Bacteria</taxon>
        <taxon>Bacillati</taxon>
        <taxon>Bacillota</taxon>
        <taxon>Clostridia</taxon>
        <taxon>Eubacteriales</taxon>
        <taxon>Clostridiaceae</taxon>
        <taxon>Clostridium</taxon>
    </lineage>
</organism>
<dbReference type="RefSeq" id="WP_161129558.1">
    <property type="nucleotide sequence ID" value="NZ_WWTM01000070.1"/>
</dbReference>
<dbReference type="Proteomes" id="UP000604383">
    <property type="component" value="Unassembled WGS sequence"/>
</dbReference>
<dbReference type="EMBL" id="WWTN01000066">
    <property type="protein sequence ID" value="MZH58272.1"/>
    <property type="molecule type" value="Genomic_DNA"/>
</dbReference>